<accession>A0A8B2NYD8</accession>
<name>A0A8B2NYD8_9HYPH</name>
<gene>
    <name evidence="5" type="ORF">DLJ53_11685</name>
</gene>
<evidence type="ECO:0000313" key="5">
    <source>
        <dbReference type="EMBL" id="RAI02564.1"/>
    </source>
</evidence>
<reference evidence="5 6" key="1">
    <citation type="submission" date="2018-05" db="EMBL/GenBank/DDBJ databases">
        <title>Acuticoccus sediminis sp. nov., isolated from deep-sea sediment of Indian Ocean.</title>
        <authorList>
            <person name="Liu X."/>
            <person name="Lai Q."/>
            <person name="Du Y."/>
            <person name="Sun F."/>
            <person name="Zhang X."/>
            <person name="Wang S."/>
            <person name="Shao Z."/>
        </authorList>
    </citation>
    <scope>NUCLEOTIDE SEQUENCE [LARGE SCALE GENOMIC DNA]</scope>
    <source>
        <strain evidence="5 6">PTG4-2</strain>
    </source>
</reference>
<dbReference type="Proteomes" id="UP000249590">
    <property type="component" value="Unassembled WGS sequence"/>
</dbReference>
<comment type="caution">
    <text evidence="5">The sequence shown here is derived from an EMBL/GenBank/DDBJ whole genome shotgun (WGS) entry which is preliminary data.</text>
</comment>
<evidence type="ECO:0000256" key="3">
    <source>
        <dbReference type="ARBA" id="ARBA00022801"/>
    </source>
</evidence>
<evidence type="ECO:0000256" key="4">
    <source>
        <dbReference type="ARBA" id="ARBA00023145"/>
    </source>
</evidence>
<dbReference type="PRINTS" id="PR01210">
    <property type="entry name" value="GGTRANSPTASE"/>
</dbReference>
<keyword evidence="3" id="KW-0378">Hydrolase</keyword>
<keyword evidence="4" id="KW-0865">Zymogen</keyword>
<dbReference type="GO" id="GO:0016740">
    <property type="term" value="F:transferase activity"/>
    <property type="evidence" value="ECO:0007669"/>
    <property type="project" value="UniProtKB-KW"/>
</dbReference>
<dbReference type="InterPro" id="IPR029055">
    <property type="entry name" value="Ntn_hydrolases_N"/>
</dbReference>
<sequence>MMQTWTVRRREVRSAGGLVAAQNREAAEAGAAVLAAGGNAMDAAVVTVLCLSVLEPWLSGVGGGGFMLHADGGSGEVATLDFNVVAPKALNPADYPLEDGAGGWFQWPKVKDDRNVIGYPSIAIPGTIAGLSAALERFGTLSFGDALEPAIRFAERGMAIDWFSSLCISIDARNLRTDPGATALFLPDGGPPFVPGPEDGALPMPGQAALLKRLQKNGARDFYEGETAAILAGELAAGGSRASAADFAAYQATWREPLRGSYRGHDLAVIPGLSGGPSLLAALGRLEAWAPGAAPNADSALAYARSIRETYADRLNTMGHAAAGGDCTSHVSVVDRNGSMVSLTNTILSRFGSKVVPPRSGILMNNGMMWFDPRPGTANAIAPGAKPLANMCPVLMLKDGLPVLALGAAGGRMIFPTVAQILSYVVDFGMSLEDAFQTPRLDCSTPTIKVNRTAGEDIAARVATAYPVEIVADTLYPTNFAIPSAAARDVGAGVNVAMAHHSSPWASVAAEAGDG</sequence>
<dbReference type="InterPro" id="IPR051792">
    <property type="entry name" value="GGT_bact"/>
</dbReference>
<dbReference type="InterPro" id="IPR043137">
    <property type="entry name" value="GGT_ssub_C"/>
</dbReference>
<evidence type="ECO:0000256" key="2">
    <source>
        <dbReference type="ARBA" id="ARBA00022679"/>
    </source>
</evidence>
<dbReference type="OrthoDB" id="9781342at2"/>
<comment type="similarity">
    <text evidence="1">Belongs to the gamma-glutamyltransferase family.</text>
</comment>
<evidence type="ECO:0000313" key="6">
    <source>
        <dbReference type="Proteomes" id="UP000249590"/>
    </source>
</evidence>
<dbReference type="PANTHER" id="PTHR43199:SF1">
    <property type="entry name" value="GLUTATHIONE HYDROLASE PROENZYME"/>
    <property type="match status" value="1"/>
</dbReference>
<dbReference type="Pfam" id="PF01019">
    <property type="entry name" value="G_glu_transpept"/>
    <property type="match status" value="2"/>
</dbReference>
<dbReference type="GO" id="GO:0016787">
    <property type="term" value="F:hydrolase activity"/>
    <property type="evidence" value="ECO:0007669"/>
    <property type="project" value="UniProtKB-KW"/>
</dbReference>
<proteinExistence type="inferred from homology"/>
<dbReference type="SUPFAM" id="SSF56235">
    <property type="entry name" value="N-terminal nucleophile aminohydrolases (Ntn hydrolases)"/>
    <property type="match status" value="1"/>
</dbReference>
<evidence type="ECO:0000256" key="1">
    <source>
        <dbReference type="ARBA" id="ARBA00009381"/>
    </source>
</evidence>
<keyword evidence="6" id="KW-1185">Reference proteome</keyword>
<dbReference type="EMBL" id="QHHQ01000002">
    <property type="protein sequence ID" value="RAI02564.1"/>
    <property type="molecule type" value="Genomic_DNA"/>
</dbReference>
<protein>
    <submittedName>
        <fullName evidence="5">Gamma-glutamyltransferase</fullName>
    </submittedName>
</protein>
<dbReference type="PANTHER" id="PTHR43199">
    <property type="entry name" value="GLUTATHIONE HYDROLASE"/>
    <property type="match status" value="1"/>
</dbReference>
<dbReference type="Gene3D" id="3.60.20.40">
    <property type="match status" value="1"/>
</dbReference>
<dbReference type="AlphaFoldDB" id="A0A8B2NYD8"/>
<organism evidence="5 6">
    <name type="scientific">Acuticoccus sediminis</name>
    <dbReference type="NCBI Taxonomy" id="2184697"/>
    <lineage>
        <taxon>Bacteria</taxon>
        <taxon>Pseudomonadati</taxon>
        <taxon>Pseudomonadota</taxon>
        <taxon>Alphaproteobacteria</taxon>
        <taxon>Hyphomicrobiales</taxon>
        <taxon>Amorphaceae</taxon>
        <taxon>Acuticoccus</taxon>
    </lineage>
</organism>
<keyword evidence="2 5" id="KW-0808">Transferase</keyword>